<evidence type="ECO:0000313" key="4">
    <source>
        <dbReference type="Proteomes" id="UP000247810"/>
    </source>
</evidence>
<evidence type="ECO:0000256" key="1">
    <source>
        <dbReference type="SAM" id="MobiDB-lite"/>
    </source>
</evidence>
<reference evidence="3 4" key="1">
    <citation type="submission" date="2018-02" db="EMBL/GenBank/DDBJ databases">
        <title>The genomes of Aspergillus section Nigri reveals drivers in fungal speciation.</title>
        <authorList>
            <consortium name="DOE Joint Genome Institute"/>
            <person name="Vesth T.C."/>
            <person name="Nybo J."/>
            <person name="Theobald S."/>
            <person name="Brandl J."/>
            <person name="Frisvad J.C."/>
            <person name="Nielsen K.F."/>
            <person name="Lyhne E.K."/>
            <person name="Kogle M.E."/>
            <person name="Kuo A."/>
            <person name="Riley R."/>
            <person name="Clum A."/>
            <person name="Nolan M."/>
            <person name="Lipzen A."/>
            <person name="Salamov A."/>
            <person name="Henrissat B."/>
            <person name="Wiebenga A."/>
            <person name="De vries R.P."/>
            <person name="Grigoriev I.V."/>
            <person name="Mortensen U.H."/>
            <person name="Andersen M.R."/>
            <person name="Baker S.E."/>
        </authorList>
    </citation>
    <scope>NUCLEOTIDE SEQUENCE [LARGE SCALE GENOMIC DNA]</scope>
    <source>
        <strain evidence="3 4">CBS 707.79</strain>
    </source>
</reference>
<keyword evidence="2" id="KW-0472">Membrane</keyword>
<sequence length="316" mass="35359">MSSRLQHPVRNLQSLAIAPSEDGKGVCILEQDDDDDLIQETLTASGYGRRQCVVRNAKPGTSAVYLVNDEERLVFYLDENGCLCYSQYDAEEDEWSEEEMEELCDSISIHPDSRLSGFCRDGEIRLVYQTPSLKFAVLVRQDDEWVVKEEVPVKASLGAPHYSLDAGDSMHLFYARKDGQLGRCIESDGQLHFTDRIIEGSQFDSPISRFLVLPTDQEEAVDLGVIDGKKLIPTTKEECAIIITCSLMIGNLLFGYPFGLGGGFGCQTRGRRNKGRGYQRPHGQPQYQQPQYPQPQYPQPPTQSPGYPQPPPQGAY</sequence>
<feature type="compositionally biased region" description="Pro residues" evidence="1">
    <location>
        <begin position="292"/>
        <end position="316"/>
    </location>
</feature>
<keyword evidence="2" id="KW-0812">Transmembrane</keyword>
<dbReference type="VEuPathDB" id="FungiDB:BO71DRAFT_487364"/>
<proteinExistence type="predicted"/>
<dbReference type="EMBL" id="KZ825995">
    <property type="protein sequence ID" value="PYH90172.1"/>
    <property type="molecule type" value="Genomic_DNA"/>
</dbReference>
<dbReference type="SUPFAM" id="SSF89372">
    <property type="entry name" value="Fucose-specific lectin"/>
    <property type="match status" value="1"/>
</dbReference>
<evidence type="ECO:0000256" key="2">
    <source>
        <dbReference type="SAM" id="Phobius"/>
    </source>
</evidence>
<dbReference type="Gene3D" id="2.120.10.70">
    <property type="entry name" value="Fucose-specific lectin"/>
    <property type="match status" value="1"/>
</dbReference>
<name>A0A319EGV9_9EURO</name>
<organism evidence="3 4">
    <name type="scientific">Aspergillus ellipticus CBS 707.79</name>
    <dbReference type="NCBI Taxonomy" id="1448320"/>
    <lineage>
        <taxon>Eukaryota</taxon>
        <taxon>Fungi</taxon>
        <taxon>Dikarya</taxon>
        <taxon>Ascomycota</taxon>
        <taxon>Pezizomycotina</taxon>
        <taxon>Eurotiomycetes</taxon>
        <taxon>Eurotiomycetidae</taxon>
        <taxon>Eurotiales</taxon>
        <taxon>Aspergillaceae</taxon>
        <taxon>Aspergillus</taxon>
        <taxon>Aspergillus subgen. Circumdati</taxon>
    </lineage>
</organism>
<feature type="transmembrane region" description="Helical" evidence="2">
    <location>
        <begin position="240"/>
        <end position="266"/>
    </location>
</feature>
<keyword evidence="4" id="KW-1185">Reference proteome</keyword>
<feature type="region of interest" description="Disordered" evidence="1">
    <location>
        <begin position="271"/>
        <end position="316"/>
    </location>
</feature>
<gene>
    <name evidence="3" type="ORF">BO71DRAFT_487364</name>
</gene>
<feature type="compositionally biased region" description="Low complexity" evidence="1">
    <location>
        <begin position="280"/>
        <end position="291"/>
    </location>
</feature>
<keyword evidence="2" id="KW-1133">Transmembrane helix</keyword>
<dbReference type="AlphaFoldDB" id="A0A319EGV9"/>
<dbReference type="Proteomes" id="UP000247810">
    <property type="component" value="Unassembled WGS sequence"/>
</dbReference>
<evidence type="ECO:0000313" key="3">
    <source>
        <dbReference type="EMBL" id="PYH90172.1"/>
    </source>
</evidence>
<dbReference type="OrthoDB" id="5367135at2759"/>
<accession>A0A319EGV9</accession>
<protein>
    <recommendedName>
        <fullName evidence="5">Fucose-specific lectin</fullName>
    </recommendedName>
</protein>
<evidence type="ECO:0008006" key="5">
    <source>
        <dbReference type="Google" id="ProtNLM"/>
    </source>
</evidence>